<feature type="region of interest" description="Disordered" evidence="6">
    <location>
        <begin position="302"/>
        <end position="353"/>
    </location>
</feature>
<dbReference type="Gene3D" id="3.10.20.90">
    <property type="entry name" value="Phosphatidylinositol 3-kinase Catalytic Subunit, Chain A, domain 1"/>
    <property type="match status" value="1"/>
</dbReference>
<dbReference type="PROSITE" id="PS50011">
    <property type="entry name" value="PROTEIN_KINASE_DOM"/>
    <property type="match status" value="1"/>
</dbReference>
<organism evidence="8 9">
    <name type="scientific">Saccoglossus kowalevskii</name>
    <name type="common">Acorn worm</name>
    <dbReference type="NCBI Taxonomy" id="10224"/>
    <lineage>
        <taxon>Eukaryota</taxon>
        <taxon>Metazoa</taxon>
        <taxon>Hemichordata</taxon>
        <taxon>Enteropneusta</taxon>
        <taxon>Harrimaniidae</taxon>
        <taxon>Saccoglossus</taxon>
    </lineage>
</organism>
<protein>
    <submittedName>
        <fullName evidence="9">Mitogen-activated protein kinase kinase kinase 2-like</fullName>
    </submittedName>
</protein>
<dbReference type="PANTHER" id="PTHR11584">
    <property type="entry name" value="SERINE/THREONINE PROTEIN KINASE"/>
    <property type="match status" value="1"/>
</dbReference>
<dbReference type="InterPro" id="IPR011009">
    <property type="entry name" value="Kinase-like_dom_sf"/>
</dbReference>
<accession>A0ABM0M814</accession>
<feature type="region of interest" description="Disordered" evidence="6">
    <location>
        <begin position="121"/>
        <end position="234"/>
    </location>
</feature>
<dbReference type="Proteomes" id="UP000694865">
    <property type="component" value="Unplaced"/>
</dbReference>
<evidence type="ECO:0000313" key="8">
    <source>
        <dbReference type="Proteomes" id="UP000694865"/>
    </source>
</evidence>
<name>A0ABM0M814_SACKO</name>
<feature type="compositionally biased region" description="Polar residues" evidence="6">
    <location>
        <begin position="240"/>
        <end position="254"/>
    </location>
</feature>
<evidence type="ECO:0000256" key="3">
    <source>
        <dbReference type="ARBA" id="ARBA00022741"/>
    </source>
</evidence>
<gene>
    <name evidence="9" type="primary">LOC100376570</name>
</gene>
<feature type="compositionally biased region" description="Basic and acidic residues" evidence="6">
    <location>
        <begin position="169"/>
        <end position="178"/>
    </location>
</feature>
<keyword evidence="1" id="KW-0723">Serine/threonine-protein kinase</keyword>
<dbReference type="GeneID" id="100376570"/>
<reference evidence="9" key="1">
    <citation type="submission" date="2025-08" db="UniProtKB">
        <authorList>
            <consortium name="RefSeq"/>
        </authorList>
    </citation>
    <scope>IDENTIFICATION</scope>
    <source>
        <tissue evidence="9">Testes</tissue>
    </source>
</reference>
<keyword evidence="2" id="KW-0808">Transferase</keyword>
<keyword evidence="3" id="KW-0547">Nucleotide-binding</keyword>
<feature type="compositionally biased region" description="Polar residues" evidence="6">
    <location>
        <begin position="121"/>
        <end position="135"/>
    </location>
</feature>
<keyword evidence="8" id="KW-1185">Reference proteome</keyword>
<feature type="domain" description="Protein kinase" evidence="7">
    <location>
        <begin position="384"/>
        <end position="642"/>
    </location>
</feature>
<evidence type="ECO:0000256" key="1">
    <source>
        <dbReference type="ARBA" id="ARBA00022527"/>
    </source>
</evidence>
<proteinExistence type="predicted"/>
<dbReference type="PANTHER" id="PTHR11584:SF369">
    <property type="entry name" value="MITOGEN-ACTIVATED PROTEIN KINASE KINASE KINASE 19-RELATED"/>
    <property type="match status" value="1"/>
</dbReference>
<dbReference type="InterPro" id="IPR000270">
    <property type="entry name" value="PB1_dom"/>
</dbReference>
<feature type="region of interest" description="Disordered" evidence="6">
    <location>
        <begin position="240"/>
        <end position="259"/>
    </location>
</feature>
<evidence type="ECO:0000313" key="9">
    <source>
        <dbReference type="RefSeq" id="XP_006816155.1"/>
    </source>
</evidence>
<keyword evidence="4" id="KW-0418">Kinase</keyword>
<dbReference type="InterPro" id="IPR000719">
    <property type="entry name" value="Prot_kinase_dom"/>
</dbReference>
<dbReference type="Pfam" id="PF00564">
    <property type="entry name" value="PB1"/>
    <property type="match status" value="1"/>
</dbReference>
<evidence type="ECO:0000256" key="5">
    <source>
        <dbReference type="ARBA" id="ARBA00022840"/>
    </source>
</evidence>
<dbReference type="RefSeq" id="XP_006816155.1">
    <property type="nucleotide sequence ID" value="XM_006816092.1"/>
</dbReference>
<dbReference type="SUPFAM" id="SSF54277">
    <property type="entry name" value="CAD &amp; PB1 domains"/>
    <property type="match status" value="1"/>
</dbReference>
<dbReference type="Gene3D" id="1.10.510.10">
    <property type="entry name" value="Transferase(Phosphotransferase) domain 1"/>
    <property type="match status" value="1"/>
</dbReference>
<dbReference type="SUPFAM" id="SSF56112">
    <property type="entry name" value="Protein kinase-like (PK-like)"/>
    <property type="match status" value="1"/>
</dbReference>
<dbReference type="CDD" id="cd06625">
    <property type="entry name" value="STKc_MEKK3_like"/>
    <property type="match status" value="1"/>
</dbReference>
<dbReference type="SMART" id="SM00666">
    <property type="entry name" value="PB1"/>
    <property type="match status" value="1"/>
</dbReference>
<evidence type="ECO:0000256" key="2">
    <source>
        <dbReference type="ARBA" id="ARBA00022679"/>
    </source>
</evidence>
<evidence type="ECO:0000259" key="7">
    <source>
        <dbReference type="PROSITE" id="PS50011"/>
    </source>
</evidence>
<dbReference type="SMART" id="SM00220">
    <property type="entry name" value="S_TKc"/>
    <property type="match status" value="1"/>
</dbReference>
<feature type="compositionally biased region" description="Basic and acidic residues" evidence="6">
    <location>
        <begin position="219"/>
        <end position="232"/>
    </location>
</feature>
<dbReference type="Pfam" id="PF00069">
    <property type="entry name" value="Pkinase"/>
    <property type="match status" value="1"/>
</dbReference>
<keyword evidence="5" id="KW-0067">ATP-binding</keyword>
<evidence type="ECO:0000256" key="4">
    <source>
        <dbReference type="ARBA" id="ARBA00022777"/>
    </source>
</evidence>
<evidence type="ECO:0000256" key="6">
    <source>
        <dbReference type="SAM" id="MobiDB-lite"/>
    </source>
</evidence>
<feature type="compositionally biased region" description="Low complexity" evidence="6">
    <location>
        <begin position="328"/>
        <end position="345"/>
    </location>
</feature>
<sequence>MADATDATDQVLQDIKANLAAGYLDGGGRHKTLRGSSPNDVRVKFEYLGEKRNILVSRPVKFTDLLSKAKTAYGAGLTLVLHYSNNEFIIPVTSQSALDQAIELMDRVPRSKGSKALRLYLTTSGESRPSVSSTPPNGPLKDLFDTHISNNNSSKSIPVNRSYSLPQDIPEKGLESNKRHSAPPHQTRDTHSPPPGITPDSEEMPQASSFDSSCGEGRFIPEEDSRETEYRYDSQSSLVTTNYRTGGSLGSATGRSFRMGAKSNSHEDFSLGGDAFSNGDKVGKGGTYPRIHKQQQTYMRDYGDGRRTFPSRHQPAPSPAPLRRDQFSPQGSGSLSKSSNSSGIGPDIELERERRNSDLQNIMRTLQEINLKENAKSPRAPENWRRGRLMGQGAFGQVYVCYDADTGRELAVKLVQLERENCEARREVKALKVEIELLKNLHHERIVQYFGCGEDEKMLCIFMEMMPGGSVKDEIKQYGELTEVVVKKYTKQILEGAAYLHSNHIVHRDIKGANILRDAVGNVKLADFGASKRLQTICTLNGMKSVTGTPYWMSPEVINGEGYGRKADVWSIGCTVVEMFTKNPPWSEFEAMAAIFKIATQQTSPELPLHVSDDARNFIWLIFNRNTQERPSAEELLMHRFVLNSLIMD</sequence>
<feature type="compositionally biased region" description="Polar residues" evidence="6">
    <location>
        <begin position="147"/>
        <end position="165"/>
    </location>
</feature>